<evidence type="ECO:0000256" key="9">
    <source>
        <dbReference type="ARBA" id="ARBA00023012"/>
    </source>
</evidence>
<dbReference type="InterPro" id="IPR036097">
    <property type="entry name" value="HisK_dim/P_sf"/>
</dbReference>
<feature type="transmembrane region" description="Helical" evidence="11">
    <location>
        <begin position="157"/>
        <end position="176"/>
    </location>
</feature>
<feature type="domain" description="HAMP" evidence="13">
    <location>
        <begin position="177"/>
        <end position="228"/>
    </location>
</feature>
<dbReference type="STRING" id="1748243.Tel_13415"/>
<dbReference type="InterPro" id="IPR003594">
    <property type="entry name" value="HATPase_dom"/>
</dbReference>
<keyword evidence="5" id="KW-0808">Transferase</keyword>
<dbReference type="PRINTS" id="PR00344">
    <property type="entry name" value="BCTRLSENSOR"/>
</dbReference>
<keyword evidence="8 11" id="KW-1133">Transmembrane helix</keyword>
<dbReference type="GO" id="GO:0005886">
    <property type="term" value="C:plasma membrane"/>
    <property type="evidence" value="ECO:0007669"/>
    <property type="project" value="TreeGrafter"/>
</dbReference>
<dbReference type="PROSITE" id="PS50885">
    <property type="entry name" value="HAMP"/>
    <property type="match status" value="1"/>
</dbReference>
<dbReference type="InterPro" id="IPR036890">
    <property type="entry name" value="HATPase_C_sf"/>
</dbReference>
<evidence type="ECO:0000256" key="4">
    <source>
        <dbReference type="ARBA" id="ARBA00022553"/>
    </source>
</evidence>
<accession>A0A0S2TFV7</accession>
<keyword evidence="9" id="KW-0902">Two-component regulatory system</keyword>
<evidence type="ECO:0000256" key="11">
    <source>
        <dbReference type="SAM" id="Phobius"/>
    </source>
</evidence>
<comment type="catalytic activity">
    <reaction evidence="1">
        <text>ATP + protein L-histidine = ADP + protein N-phospho-L-histidine.</text>
        <dbReference type="EC" id="2.7.13.3"/>
    </reaction>
</comment>
<dbReference type="Pfam" id="PF02518">
    <property type="entry name" value="HATPase_c"/>
    <property type="match status" value="1"/>
</dbReference>
<evidence type="ECO:0000256" key="5">
    <source>
        <dbReference type="ARBA" id="ARBA00022679"/>
    </source>
</evidence>
<dbReference type="Gene3D" id="3.30.565.10">
    <property type="entry name" value="Histidine kinase-like ATPase, C-terminal domain"/>
    <property type="match status" value="1"/>
</dbReference>
<evidence type="ECO:0000259" key="13">
    <source>
        <dbReference type="PROSITE" id="PS50885"/>
    </source>
</evidence>
<gene>
    <name evidence="14" type="ORF">Tel_13415</name>
</gene>
<evidence type="ECO:0000256" key="6">
    <source>
        <dbReference type="ARBA" id="ARBA00022692"/>
    </source>
</evidence>
<keyword evidence="10 11" id="KW-0472">Membrane</keyword>
<dbReference type="InterPro" id="IPR050428">
    <property type="entry name" value="TCS_sensor_his_kinase"/>
</dbReference>
<protein>
    <recommendedName>
        <fullName evidence="3">histidine kinase</fullName>
        <ecNumber evidence="3">2.7.13.3</ecNumber>
    </recommendedName>
</protein>
<dbReference type="InterPro" id="IPR005467">
    <property type="entry name" value="His_kinase_dom"/>
</dbReference>
<evidence type="ECO:0000256" key="8">
    <source>
        <dbReference type="ARBA" id="ARBA00022989"/>
    </source>
</evidence>
<dbReference type="PROSITE" id="PS50109">
    <property type="entry name" value="HIS_KIN"/>
    <property type="match status" value="1"/>
</dbReference>
<dbReference type="KEGG" id="tee:Tel_13415"/>
<dbReference type="AlphaFoldDB" id="A0A0S2TFV7"/>
<evidence type="ECO:0000259" key="12">
    <source>
        <dbReference type="PROSITE" id="PS50109"/>
    </source>
</evidence>
<evidence type="ECO:0000256" key="3">
    <source>
        <dbReference type="ARBA" id="ARBA00012438"/>
    </source>
</evidence>
<dbReference type="EC" id="2.7.13.3" evidence="3"/>
<dbReference type="Proteomes" id="UP000055136">
    <property type="component" value="Chromosome"/>
</dbReference>
<dbReference type="GO" id="GO:0000155">
    <property type="term" value="F:phosphorelay sensor kinase activity"/>
    <property type="evidence" value="ECO:0007669"/>
    <property type="project" value="InterPro"/>
</dbReference>
<name>A0A0S2TFV7_9GAMM</name>
<dbReference type="SUPFAM" id="SSF55874">
    <property type="entry name" value="ATPase domain of HSP90 chaperone/DNA topoisomerase II/histidine kinase"/>
    <property type="match status" value="1"/>
</dbReference>
<evidence type="ECO:0000313" key="15">
    <source>
        <dbReference type="Proteomes" id="UP000055136"/>
    </source>
</evidence>
<dbReference type="SUPFAM" id="SSF47384">
    <property type="entry name" value="Homodimeric domain of signal transducing histidine kinase"/>
    <property type="match status" value="1"/>
</dbReference>
<dbReference type="Gene3D" id="1.10.287.130">
    <property type="match status" value="1"/>
</dbReference>
<evidence type="ECO:0000256" key="1">
    <source>
        <dbReference type="ARBA" id="ARBA00000085"/>
    </source>
</evidence>
<evidence type="ECO:0000256" key="10">
    <source>
        <dbReference type="ARBA" id="ARBA00023136"/>
    </source>
</evidence>
<keyword evidence="6 11" id="KW-0812">Transmembrane</keyword>
<evidence type="ECO:0000256" key="2">
    <source>
        <dbReference type="ARBA" id="ARBA00004370"/>
    </source>
</evidence>
<dbReference type="InterPro" id="IPR004358">
    <property type="entry name" value="Sig_transdc_His_kin-like_C"/>
</dbReference>
<reference evidence="14" key="1">
    <citation type="submission" date="2015-10" db="EMBL/GenBank/DDBJ databases">
        <title>Description of Candidatus Tenderia electrophaga gen. nov, sp. nov., an Uncultivated Electroautotroph from a Biocathode Enrichment.</title>
        <authorList>
            <person name="Eddie B.J."/>
            <person name="Malanoski A.P."/>
            <person name="Wang Z."/>
            <person name="Hall R.J."/>
            <person name="Oh S.D."/>
            <person name="Heiner C."/>
            <person name="Lin B."/>
            <person name="Strycharz-Glaven S.M."/>
        </authorList>
    </citation>
    <scope>NUCLEOTIDE SEQUENCE [LARGE SCALE GENOMIC DNA]</scope>
    <source>
        <strain evidence="14">NRL1</strain>
    </source>
</reference>
<dbReference type="PANTHER" id="PTHR45436">
    <property type="entry name" value="SENSOR HISTIDINE KINASE YKOH"/>
    <property type="match status" value="1"/>
</dbReference>
<sequence length="439" mass="49647">MKSLLARLGLGLGLGLVAVFVLQWWVVNTAVRTLTQDYVVSRLEHDADSLLARIAFTSDGRVHFDTQRDEAIYHMPFSGHYYLVQSGTQQLRSRSLWDEDFPVYAARGEPQYVSGPNDQWLLLIVREFSKQGHPLRIVVAENMTPLLQQLHDFGQRYALVSVVLMVLVMLLLALLAKRSLRPLGLVIEDVKRLELGEITRLREAVPSEVHPLVKEFNRLLQVMQDRLERSRSALGNLAHALKTPLTVLVRLEDEEVVRQNPQLARRLQEQTGAMRQIIDRQLKRARLAGISTPGLSFDPGREFDGLVDILRQIYSERGLEFELRIPQHKTFAGDREDMLELFGNLLDNACKWARRRVRVTVPDRAGLTVTVEDDGPGCAPELRQQLDQRGRRLDEGTAGHGLGLAIVRDIVEHYQGSLVFGQSEDLGGFRVDVVLPGRA</sequence>
<dbReference type="PANTHER" id="PTHR45436:SF5">
    <property type="entry name" value="SENSOR HISTIDINE KINASE TRCS"/>
    <property type="match status" value="1"/>
</dbReference>
<evidence type="ECO:0000256" key="7">
    <source>
        <dbReference type="ARBA" id="ARBA00022777"/>
    </source>
</evidence>
<organism evidence="14 15">
    <name type="scientific">Candidatus Tenderia electrophaga</name>
    <dbReference type="NCBI Taxonomy" id="1748243"/>
    <lineage>
        <taxon>Bacteria</taxon>
        <taxon>Pseudomonadati</taxon>
        <taxon>Pseudomonadota</taxon>
        <taxon>Gammaproteobacteria</taxon>
        <taxon>Candidatus Tenderiales</taxon>
        <taxon>Candidatus Tenderiaceae</taxon>
        <taxon>Candidatus Tenderia</taxon>
    </lineage>
</organism>
<dbReference type="SMART" id="SM00387">
    <property type="entry name" value="HATPase_c"/>
    <property type="match status" value="1"/>
</dbReference>
<keyword evidence="15" id="KW-1185">Reference proteome</keyword>
<dbReference type="EMBL" id="CP013099">
    <property type="protein sequence ID" value="ALP54049.1"/>
    <property type="molecule type" value="Genomic_DNA"/>
</dbReference>
<comment type="subcellular location">
    <subcellularLocation>
        <location evidence="2">Membrane</location>
    </subcellularLocation>
</comment>
<keyword evidence="4" id="KW-0597">Phosphoprotein</keyword>
<keyword evidence="7" id="KW-0418">Kinase</keyword>
<dbReference type="InterPro" id="IPR003660">
    <property type="entry name" value="HAMP_dom"/>
</dbReference>
<proteinExistence type="predicted"/>
<feature type="domain" description="Histidine kinase" evidence="12">
    <location>
        <begin position="236"/>
        <end position="439"/>
    </location>
</feature>
<evidence type="ECO:0000313" key="14">
    <source>
        <dbReference type="EMBL" id="ALP54049.1"/>
    </source>
</evidence>